<comment type="similarity">
    <text evidence="1">Belongs to the glutamate:Na(+) symporter (ESS) (TC 2.A.27) family.</text>
</comment>
<evidence type="ECO:0000256" key="1">
    <source>
        <dbReference type="HAMAP-Rule" id="MF_02062"/>
    </source>
</evidence>
<dbReference type="GO" id="GO:0015813">
    <property type="term" value="P:L-glutamate transmembrane transport"/>
    <property type="evidence" value="ECO:0007669"/>
    <property type="project" value="UniProtKB-UniRule"/>
</dbReference>
<comment type="caution">
    <text evidence="3">The sequence shown here is derived from an EMBL/GenBank/DDBJ whole genome shotgun (WGS) entry which is preliminary data.</text>
</comment>
<dbReference type="PANTHER" id="PTHR36178:SF1">
    <property type="entry name" value="SODIUM_GLUTAMATE SYMPORTER"/>
    <property type="match status" value="1"/>
</dbReference>
<protein>
    <recommendedName>
        <fullName evidence="1 2">Sodium/glutamate symporter</fullName>
    </recommendedName>
</protein>
<comment type="function">
    <text evidence="1">Catalyzes the sodium-dependent transport of glutamate.</text>
</comment>
<evidence type="ECO:0000313" key="4">
    <source>
        <dbReference type="Proteomes" id="UP000289660"/>
    </source>
</evidence>
<comment type="subcellular location">
    <subcellularLocation>
        <location evidence="1">Cell membrane</location>
        <topology evidence="1">Multi-pass membrane protein</topology>
    </subcellularLocation>
</comment>
<feature type="transmembrane region" description="Helical" evidence="1">
    <location>
        <begin position="339"/>
        <end position="362"/>
    </location>
</feature>
<dbReference type="Pfam" id="PF03616">
    <property type="entry name" value="Glt_symporter"/>
    <property type="match status" value="1"/>
</dbReference>
<dbReference type="NCBIfam" id="TIGR00210">
    <property type="entry name" value="gltS"/>
    <property type="match status" value="1"/>
</dbReference>
<proteinExistence type="inferred from homology"/>
<reference evidence="4" key="1">
    <citation type="submission" date="2018-12" db="EMBL/GenBank/DDBJ databases">
        <title>Genome sequence of Microcystis aeruginosa NIES-4285.</title>
        <authorList>
            <person name="Tanabe Y."/>
        </authorList>
    </citation>
    <scope>NUCLEOTIDE SEQUENCE [LARGE SCALE GENOMIC DNA]</scope>
    <source>
        <strain evidence="4">NIES-4285</strain>
    </source>
</reference>
<accession>A0A402DAV9</accession>
<keyword evidence="1" id="KW-0915">Sodium</keyword>
<dbReference type="AlphaFoldDB" id="A0A402DAV9"/>
<feature type="transmembrane region" description="Helical" evidence="1">
    <location>
        <begin position="96"/>
        <end position="115"/>
    </location>
</feature>
<evidence type="ECO:0000256" key="2">
    <source>
        <dbReference type="NCBIfam" id="TIGR00210"/>
    </source>
</evidence>
<keyword evidence="1" id="KW-0029">Amino-acid transport</keyword>
<sequence length="402" mass="43452">MEIYQFSQRQTIIMAILVLYLGKYLTKNIKFLQDYNIPDAVAGGVLASLFLGLFFAVFKWQIEFTLNVRDALLIVFFTTIGLSSKLKTLLQGGKPLLILLITAVVYLILQNLAGLGVAKVMGLDLPIGLIAGSVSLSGGHGTAIAWASIFRDNYGIAKASEIGVASATFGLVLGGIIGGPVAKWLITRNRLRANNQDQDLTVGIKQSQRNVNIDYNTMLHSILVIGLTIGLGNQINYWVTTLGLKLPDFVTCLLAGIILTNTVPLVLKRFPWPANTPSLALISDVSLGLFLSMSLMSLQLWTLIDLAGPIAILLLVQFSLSIIYTVLLVFPLMGKNYHASVVCAGYLGLTLGATPTAIANMTAVTEHFGASPQAFIIVPLVGAFFIDLFNAFIIQQFLNFLT</sequence>
<dbReference type="RefSeq" id="WP_002733019.1">
    <property type="nucleotide sequence ID" value="NZ_BIFY01000014.1"/>
</dbReference>
<dbReference type="HAMAP" id="MF_02062">
    <property type="entry name" value="GltS"/>
    <property type="match status" value="1"/>
</dbReference>
<dbReference type="GO" id="GO:0015501">
    <property type="term" value="F:glutamate:sodium symporter activity"/>
    <property type="evidence" value="ECO:0007669"/>
    <property type="project" value="UniProtKB-UniRule"/>
</dbReference>
<keyword evidence="1" id="KW-0406">Ion transport</keyword>
<organism evidence="3 4">
    <name type="scientific">Microcystis aeruginosa NIES-4285</name>
    <dbReference type="NCBI Taxonomy" id="2497681"/>
    <lineage>
        <taxon>Bacteria</taxon>
        <taxon>Bacillati</taxon>
        <taxon>Cyanobacteriota</taxon>
        <taxon>Cyanophyceae</taxon>
        <taxon>Oscillatoriophycideae</taxon>
        <taxon>Chroococcales</taxon>
        <taxon>Microcystaceae</taxon>
        <taxon>Microcystis</taxon>
    </lineage>
</organism>
<feature type="transmembrane region" description="Helical" evidence="1">
    <location>
        <begin position="246"/>
        <end position="267"/>
    </location>
</feature>
<keyword evidence="1" id="KW-1003">Cell membrane</keyword>
<keyword evidence="1" id="KW-0769">Symport</keyword>
<feature type="transmembrane region" description="Helical" evidence="1">
    <location>
        <begin position="279"/>
        <end position="298"/>
    </location>
</feature>
<feature type="transmembrane region" description="Helical" evidence="1">
    <location>
        <begin position="127"/>
        <end position="150"/>
    </location>
</feature>
<dbReference type="InterPro" id="IPR004445">
    <property type="entry name" value="GltS"/>
</dbReference>
<feature type="transmembrane region" description="Helical" evidence="1">
    <location>
        <begin position="310"/>
        <end position="333"/>
    </location>
</feature>
<keyword evidence="1" id="KW-1133">Transmembrane helix</keyword>
<dbReference type="Proteomes" id="UP000289660">
    <property type="component" value="Unassembled WGS sequence"/>
</dbReference>
<keyword evidence="1" id="KW-0739">Sodium transport</keyword>
<dbReference type="GO" id="GO:0005886">
    <property type="term" value="C:plasma membrane"/>
    <property type="evidence" value="ECO:0007669"/>
    <property type="project" value="UniProtKB-SubCell"/>
</dbReference>
<feature type="transmembrane region" description="Helical" evidence="1">
    <location>
        <begin position="218"/>
        <end position="239"/>
    </location>
</feature>
<gene>
    <name evidence="3" type="primary">gltS_1</name>
    <name evidence="3" type="ORF">MiAbB_01219</name>
</gene>
<feature type="transmembrane region" description="Helical" evidence="1">
    <location>
        <begin position="6"/>
        <end position="25"/>
    </location>
</feature>
<name>A0A402DAV9_MICAE</name>
<feature type="transmembrane region" description="Helical" evidence="1">
    <location>
        <begin position="37"/>
        <end position="58"/>
    </location>
</feature>
<evidence type="ECO:0000313" key="3">
    <source>
        <dbReference type="EMBL" id="GCE59304.1"/>
    </source>
</evidence>
<dbReference type="PANTHER" id="PTHR36178">
    <property type="entry name" value="SLR0625 PROTEIN"/>
    <property type="match status" value="1"/>
</dbReference>
<keyword evidence="1" id="KW-0813">Transport</keyword>
<dbReference type="EMBL" id="BIFY01000014">
    <property type="protein sequence ID" value="GCE59304.1"/>
    <property type="molecule type" value="Genomic_DNA"/>
</dbReference>
<feature type="transmembrane region" description="Helical" evidence="1">
    <location>
        <begin position="162"/>
        <end position="186"/>
    </location>
</feature>
<keyword evidence="1" id="KW-0472">Membrane</keyword>
<keyword evidence="1" id="KW-0812">Transmembrane</keyword>
<feature type="transmembrane region" description="Helical" evidence="1">
    <location>
        <begin position="374"/>
        <end position="398"/>
    </location>
</feature>